<feature type="transmembrane region" description="Helical" evidence="6">
    <location>
        <begin position="32"/>
        <end position="58"/>
    </location>
</feature>
<dbReference type="Proteomes" id="UP000735302">
    <property type="component" value="Unassembled WGS sequence"/>
</dbReference>
<dbReference type="InterPro" id="IPR036259">
    <property type="entry name" value="MFS_trans_sf"/>
</dbReference>
<feature type="transmembrane region" description="Helical" evidence="6">
    <location>
        <begin position="70"/>
        <end position="89"/>
    </location>
</feature>
<keyword evidence="3 6" id="KW-0812">Transmembrane</keyword>
<protein>
    <submittedName>
        <fullName evidence="7">MFS-type transporter slc18b1-like</fullName>
    </submittedName>
</protein>
<gene>
    <name evidence="7" type="ORF">PoB_003888900</name>
</gene>
<evidence type="ECO:0000256" key="2">
    <source>
        <dbReference type="ARBA" id="ARBA00022448"/>
    </source>
</evidence>
<dbReference type="EMBL" id="BLXT01004421">
    <property type="protein sequence ID" value="GFO12384.1"/>
    <property type="molecule type" value="Genomic_DNA"/>
</dbReference>
<name>A0AAV4B118_9GAST</name>
<evidence type="ECO:0000256" key="4">
    <source>
        <dbReference type="ARBA" id="ARBA00022989"/>
    </source>
</evidence>
<sequence>MLYFTIGEIIPCSDKAPEAGRGSIFSLLRSPLICVSIFLITLGACASCFIAPTLSLHLLEFNLTPMEISLFYVIAPLIHATLAPFWGYLSDKKMTTKFAHSSRPTAVLNELHSYSAAHSHMLSSLLVFLPAFPSSTLHNIMDLRTLNDET</sequence>
<organism evidence="7 8">
    <name type="scientific">Plakobranchus ocellatus</name>
    <dbReference type="NCBI Taxonomy" id="259542"/>
    <lineage>
        <taxon>Eukaryota</taxon>
        <taxon>Metazoa</taxon>
        <taxon>Spiralia</taxon>
        <taxon>Lophotrochozoa</taxon>
        <taxon>Mollusca</taxon>
        <taxon>Gastropoda</taxon>
        <taxon>Heterobranchia</taxon>
        <taxon>Euthyneura</taxon>
        <taxon>Panpulmonata</taxon>
        <taxon>Sacoglossa</taxon>
        <taxon>Placobranchoidea</taxon>
        <taxon>Plakobranchidae</taxon>
        <taxon>Plakobranchus</taxon>
    </lineage>
</organism>
<evidence type="ECO:0000256" key="1">
    <source>
        <dbReference type="ARBA" id="ARBA00004141"/>
    </source>
</evidence>
<keyword evidence="8" id="KW-1185">Reference proteome</keyword>
<dbReference type="AlphaFoldDB" id="A0AAV4B118"/>
<evidence type="ECO:0000256" key="3">
    <source>
        <dbReference type="ARBA" id="ARBA00022692"/>
    </source>
</evidence>
<evidence type="ECO:0000313" key="8">
    <source>
        <dbReference type="Proteomes" id="UP000735302"/>
    </source>
</evidence>
<dbReference type="SUPFAM" id="SSF103473">
    <property type="entry name" value="MFS general substrate transporter"/>
    <property type="match status" value="1"/>
</dbReference>
<dbReference type="Gene3D" id="1.20.1250.20">
    <property type="entry name" value="MFS general substrate transporter like domains"/>
    <property type="match status" value="1"/>
</dbReference>
<dbReference type="InterPro" id="IPR050930">
    <property type="entry name" value="MFS_Vesicular_Transporter"/>
</dbReference>
<accession>A0AAV4B118</accession>
<proteinExistence type="predicted"/>
<evidence type="ECO:0000313" key="7">
    <source>
        <dbReference type="EMBL" id="GFO12384.1"/>
    </source>
</evidence>
<comment type="subcellular location">
    <subcellularLocation>
        <location evidence="1">Membrane</location>
        <topology evidence="1">Multi-pass membrane protein</topology>
    </subcellularLocation>
</comment>
<reference evidence="7 8" key="1">
    <citation type="journal article" date="2021" name="Elife">
        <title>Chloroplast acquisition without the gene transfer in kleptoplastic sea slugs, Plakobranchus ocellatus.</title>
        <authorList>
            <person name="Maeda T."/>
            <person name="Takahashi S."/>
            <person name="Yoshida T."/>
            <person name="Shimamura S."/>
            <person name="Takaki Y."/>
            <person name="Nagai Y."/>
            <person name="Toyoda A."/>
            <person name="Suzuki Y."/>
            <person name="Arimoto A."/>
            <person name="Ishii H."/>
            <person name="Satoh N."/>
            <person name="Nishiyama T."/>
            <person name="Hasebe M."/>
            <person name="Maruyama T."/>
            <person name="Minagawa J."/>
            <person name="Obokata J."/>
            <person name="Shigenobu S."/>
        </authorList>
    </citation>
    <scope>NUCLEOTIDE SEQUENCE [LARGE SCALE GENOMIC DNA]</scope>
</reference>
<dbReference type="PANTHER" id="PTHR23506">
    <property type="entry name" value="GH10249P"/>
    <property type="match status" value="1"/>
</dbReference>
<comment type="caution">
    <text evidence="7">The sequence shown here is derived from an EMBL/GenBank/DDBJ whole genome shotgun (WGS) entry which is preliminary data.</text>
</comment>
<dbReference type="GO" id="GO:0022857">
    <property type="term" value="F:transmembrane transporter activity"/>
    <property type="evidence" value="ECO:0007669"/>
    <property type="project" value="TreeGrafter"/>
</dbReference>
<evidence type="ECO:0000256" key="6">
    <source>
        <dbReference type="SAM" id="Phobius"/>
    </source>
</evidence>
<keyword evidence="5 6" id="KW-0472">Membrane</keyword>
<keyword evidence="4 6" id="KW-1133">Transmembrane helix</keyword>
<dbReference type="GO" id="GO:0016020">
    <property type="term" value="C:membrane"/>
    <property type="evidence" value="ECO:0007669"/>
    <property type="project" value="UniProtKB-SubCell"/>
</dbReference>
<keyword evidence="2" id="KW-0813">Transport</keyword>
<dbReference type="PANTHER" id="PTHR23506:SF26">
    <property type="entry name" value="MFS-TYPE TRANSPORTER SLC18B1"/>
    <property type="match status" value="1"/>
</dbReference>
<evidence type="ECO:0000256" key="5">
    <source>
        <dbReference type="ARBA" id="ARBA00023136"/>
    </source>
</evidence>